<dbReference type="InterPro" id="IPR010809">
    <property type="entry name" value="FliD_C"/>
</dbReference>
<dbReference type="Pfam" id="PF07196">
    <property type="entry name" value="Flagellin_IN"/>
    <property type="match status" value="1"/>
</dbReference>
<comment type="function">
    <text evidence="5">Required for morphogenesis and for the elongation of the flagellar filament by facilitating polymerization of the flagellin monomers at the tip of growing filament. Forms a capping structure, which prevents flagellin subunits (transported through the central channel of the flagellum) from leaking out without polymerization at the distal end.</text>
</comment>
<dbReference type="InterPro" id="IPR010810">
    <property type="entry name" value="Flagellin_hook_IN_motif"/>
</dbReference>
<evidence type="ECO:0000313" key="8">
    <source>
        <dbReference type="EMBL" id="TKB58226.1"/>
    </source>
</evidence>
<comment type="caution">
    <text evidence="8">The sequence shown here is derived from an EMBL/GenBank/DDBJ whole genome shotgun (WGS) entry which is preliminary data.</text>
</comment>
<dbReference type="Proteomes" id="UP000305675">
    <property type="component" value="Unassembled WGS sequence"/>
</dbReference>
<keyword evidence="4 5" id="KW-0975">Bacterial flagellum</keyword>
<reference evidence="8 9" key="1">
    <citation type="submission" date="2019-04" db="EMBL/GenBank/DDBJ databases">
        <authorList>
            <person name="Hwang J.C."/>
        </authorList>
    </citation>
    <scope>NUCLEOTIDE SEQUENCE [LARGE SCALE GENOMIC DNA]</scope>
    <source>
        <strain evidence="8 9">IMCC35002</strain>
    </source>
</reference>
<comment type="subcellular location">
    <subcellularLocation>
        <location evidence="5">Secreted</location>
    </subcellularLocation>
    <subcellularLocation>
        <location evidence="5">Bacterial flagellum</location>
    </subcellularLocation>
</comment>
<keyword evidence="5" id="KW-0964">Secreted</keyword>
<evidence type="ECO:0000256" key="4">
    <source>
        <dbReference type="ARBA" id="ARBA00023143"/>
    </source>
</evidence>
<dbReference type="InterPro" id="IPR040026">
    <property type="entry name" value="FliD"/>
</dbReference>
<comment type="subunit">
    <text evidence="2 5">Homopentamer.</text>
</comment>
<gene>
    <name evidence="8" type="ORF">FCL42_00225</name>
</gene>
<dbReference type="AlphaFoldDB" id="A0A4U1BS69"/>
<name>A0A4U1BS69_9GAMM</name>
<dbReference type="GO" id="GO:0005576">
    <property type="term" value="C:extracellular region"/>
    <property type="evidence" value="ECO:0007669"/>
    <property type="project" value="UniProtKB-SubCell"/>
</dbReference>
<dbReference type="GO" id="GO:0009424">
    <property type="term" value="C:bacterial-type flagellum hook"/>
    <property type="evidence" value="ECO:0007669"/>
    <property type="project" value="UniProtKB-UniRule"/>
</dbReference>
<accession>A0A4U1BS69</accession>
<keyword evidence="3" id="KW-0175">Coiled coil</keyword>
<dbReference type="GO" id="GO:0009421">
    <property type="term" value="C:bacterial-type flagellum filament cap"/>
    <property type="evidence" value="ECO:0007669"/>
    <property type="project" value="InterPro"/>
</dbReference>
<keyword evidence="8" id="KW-0282">Flagellum</keyword>
<dbReference type="RefSeq" id="WP_136861374.1">
    <property type="nucleotide sequence ID" value="NZ_SWCJ01000001.1"/>
</dbReference>
<evidence type="ECO:0000259" key="6">
    <source>
        <dbReference type="Pfam" id="PF02465"/>
    </source>
</evidence>
<dbReference type="GO" id="GO:0007155">
    <property type="term" value="P:cell adhesion"/>
    <property type="evidence" value="ECO:0007669"/>
    <property type="project" value="InterPro"/>
</dbReference>
<dbReference type="OrthoDB" id="9810816at2"/>
<proteinExistence type="inferred from homology"/>
<evidence type="ECO:0000313" key="9">
    <source>
        <dbReference type="Proteomes" id="UP000305675"/>
    </source>
</evidence>
<feature type="domain" description="Flagellar hook-associated protein 2 C-terminal" evidence="7">
    <location>
        <begin position="210"/>
        <end position="432"/>
    </location>
</feature>
<dbReference type="EMBL" id="SWCJ01000001">
    <property type="protein sequence ID" value="TKB58226.1"/>
    <property type="molecule type" value="Genomic_DNA"/>
</dbReference>
<dbReference type="PANTHER" id="PTHR30288:SF0">
    <property type="entry name" value="FLAGELLAR HOOK-ASSOCIATED PROTEIN 2"/>
    <property type="match status" value="1"/>
</dbReference>
<keyword evidence="8" id="KW-0969">Cilium</keyword>
<feature type="domain" description="Flagellar hook-associated protein 2 N-terminal" evidence="6">
    <location>
        <begin position="10"/>
        <end position="107"/>
    </location>
</feature>
<comment type="similarity">
    <text evidence="1 5">Belongs to the FliD family.</text>
</comment>
<protein>
    <recommendedName>
        <fullName evidence="5">Flagellar hook-associated protein 2</fullName>
        <shortName evidence="5">HAP2</shortName>
    </recommendedName>
    <alternativeName>
        <fullName evidence="5">Flagellar cap protein</fullName>
    </alternativeName>
</protein>
<evidence type="ECO:0000256" key="3">
    <source>
        <dbReference type="ARBA" id="ARBA00023054"/>
    </source>
</evidence>
<dbReference type="PANTHER" id="PTHR30288">
    <property type="entry name" value="FLAGELLAR CAP/ASSEMBLY PROTEIN FLID"/>
    <property type="match status" value="1"/>
</dbReference>
<dbReference type="InterPro" id="IPR003481">
    <property type="entry name" value="FliD_N"/>
</dbReference>
<evidence type="ECO:0000256" key="5">
    <source>
        <dbReference type="RuleBase" id="RU362066"/>
    </source>
</evidence>
<dbReference type="GO" id="GO:0071973">
    <property type="term" value="P:bacterial-type flagellum-dependent cell motility"/>
    <property type="evidence" value="ECO:0007669"/>
    <property type="project" value="TreeGrafter"/>
</dbReference>
<dbReference type="Pfam" id="PF02465">
    <property type="entry name" value="FliD_N"/>
    <property type="match status" value="1"/>
</dbReference>
<evidence type="ECO:0000256" key="1">
    <source>
        <dbReference type="ARBA" id="ARBA00009764"/>
    </source>
</evidence>
<keyword evidence="8" id="KW-0966">Cell projection</keyword>
<sequence>MGLTAVGLGSGLDINNIVKVLVDAEKAPKEASFNLREANVQSEISAIGSLKSALTTFQDSLEKLKDPDEFAKKTVSRNQTEYLSATADKDAVNGSYNVTVEQLAENQKIGSAGVSDVTAGIGTGKMSLDVNGESFSVDIEASDSMQDIMRKINDSEDNVGITATIVTDDTGSRLVMSSDKTGTENTITATATGDQAILDTFGATTELQPAKDAIVYIDGLKVTSADNTVDGAIQGVSLDLRKADLNETTKITIEDNTSDVKENIEAFVEAYNEMMTTVDSLGAYDAETKAAGPLQGDSLPRSIQSQMRGALGQLFDTSDGGKSLSMFGVSTDRYGKLQVDSDKLDDALKNQAIEVGELFSAEDTGLAFKLDGIVESYVQSGGIFEGRDDSLQGQLDRIKDDRLQLATRMTAYENRLYKQFNAMDLAVSQLNAQSADLQSRFDSLPGFTSKK</sequence>
<organism evidence="8 9">
    <name type="scientific">Ferrimonas aestuarii</name>
    <dbReference type="NCBI Taxonomy" id="2569539"/>
    <lineage>
        <taxon>Bacteria</taxon>
        <taxon>Pseudomonadati</taxon>
        <taxon>Pseudomonadota</taxon>
        <taxon>Gammaproteobacteria</taxon>
        <taxon>Alteromonadales</taxon>
        <taxon>Ferrimonadaceae</taxon>
        <taxon>Ferrimonas</taxon>
    </lineage>
</organism>
<evidence type="ECO:0000259" key="7">
    <source>
        <dbReference type="Pfam" id="PF07195"/>
    </source>
</evidence>
<keyword evidence="9" id="KW-1185">Reference proteome</keyword>
<evidence type="ECO:0000256" key="2">
    <source>
        <dbReference type="ARBA" id="ARBA00011255"/>
    </source>
</evidence>
<dbReference type="Pfam" id="PF07195">
    <property type="entry name" value="FliD_C"/>
    <property type="match status" value="1"/>
</dbReference>